<reference evidence="1 2" key="1">
    <citation type="submission" date="2019-07" db="EMBL/GenBank/DDBJ databases">
        <authorList>
            <person name="Park Y.J."/>
            <person name="Jeong S.E."/>
            <person name="Jung H.S."/>
        </authorList>
    </citation>
    <scope>NUCLEOTIDE SEQUENCE [LARGE SCALE GENOMIC DNA]</scope>
    <source>
        <strain evidence="2">P16(2019)</strain>
    </source>
</reference>
<keyword evidence="2" id="KW-1185">Reference proteome</keyword>
<name>A0A554A216_9BACI</name>
<evidence type="ECO:0008006" key="3">
    <source>
        <dbReference type="Google" id="ProtNLM"/>
    </source>
</evidence>
<dbReference type="RefSeq" id="WP_143847254.1">
    <property type="nucleotide sequence ID" value="NZ_VLXZ01000002.1"/>
</dbReference>
<accession>A0A554A216</accession>
<evidence type="ECO:0000313" key="2">
    <source>
        <dbReference type="Proteomes" id="UP000318521"/>
    </source>
</evidence>
<dbReference type="EMBL" id="VLXZ01000002">
    <property type="protein sequence ID" value="TSB47741.1"/>
    <property type="molecule type" value="Genomic_DNA"/>
</dbReference>
<protein>
    <recommendedName>
        <fullName evidence="3">DinB family protein</fullName>
    </recommendedName>
</protein>
<evidence type="ECO:0000313" key="1">
    <source>
        <dbReference type="EMBL" id="TSB47741.1"/>
    </source>
</evidence>
<organism evidence="1 2">
    <name type="scientific">Alkalicoccobacillus porphyridii</name>
    <dbReference type="NCBI Taxonomy" id="2597270"/>
    <lineage>
        <taxon>Bacteria</taxon>
        <taxon>Bacillati</taxon>
        <taxon>Bacillota</taxon>
        <taxon>Bacilli</taxon>
        <taxon>Bacillales</taxon>
        <taxon>Bacillaceae</taxon>
        <taxon>Alkalicoccobacillus</taxon>
    </lineage>
</organism>
<comment type="caution">
    <text evidence="1">The sequence shown here is derived from an EMBL/GenBank/DDBJ whole genome shotgun (WGS) entry which is preliminary data.</text>
</comment>
<proteinExistence type="predicted"/>
<dbReference type="OrthoDB" id="67041at2"/>
<sequence>MKEEIKELLNETFNGPDGTRSWYTETKKGSGLLGTIEGISAGDASTNLRGTTIAAHTHHTMYHITVCKNAIKKIDVKSDWGISWKIKDVSEDEWNEIKKGLEDEYKEFVDLIDQSELSSVTLRMILANLAHSAYHLGAIRQLVKEL</sequence>
<dbReference type="Proteomes" id="UP000318521">
    <property type="component" value="Unassembled WGS sequence"/>
</dbReference>
<gene>
    <name evidence="1" type="ORF">FN960_04285</name>
</gene>
<dbReference type="AlphaFoldDB" id="A0A554A216"/>